<dbReference type="GO" id="GO:0006816">
    <property type="term" value="P:calcium ion transport"/>
    <property type="evidence" value="ECO:0007669"/>
    <property type="project" value="TreeGrafter"/>
</dbReference>
<comment type="similarity">
    <text evidence="2">Belongs to the polycystin family.</text>
</comment>
<protein>
    <recommendedName>
        <fullName evidence="11">C-type lectin domain-containing protein</fullName>
    </recommendedName>
</protein>
<dbReference type="EMBL" id="RCHS01001236">
    <property type="protein sequence ID" value="RMX54592.1"/>
    <property type="molecule type" value="Genomic_DNA"/>
</dbReference>
<evidence type="ECO:0000256" key="2">
    <source>
        <dbReference type="ARBA" id="ARBA00007200"/>
    </source>
</evidence>
<dbReference type="InterPro" id="IPR001304">
    <property type="entry name" value="C-type_lectin-like"/>
</dbReference>
<keyword evidence="3" id="KW-0812">Transmembrane</keyword>
<dbReference type="Gene3D" id="3.10.100.10">
    <property type="entry name" value="Mannose-Binding Protein A, subunit A"/>
    <property type="match status" value="1"/>
</dbReference>
<feature type="domain" description="REJ" evidence="8">
    <location>
        <begin position="163"/>
        <end position="765"/>
    </location>
</feature>
<dbReference type="InterPro" id="IPR016187">
    <property type="entry name" value="CTDL_fold"/>
</dbReference>
<organism evidence="9 10">
    <name type="scientific">Pocillopora damicornis</name>
    <name type="common">Cauliflower coral</name>
    <name type="synonym">Millepora damicornis</name>
    <dbReference type="NCBI Taxonomy" id="46731"/>
    <lineage>
        <taxon>Eukaryota</taxon>
        <taxon>Metazoa</taxon>
        <taxon>Cnidaria</taxon>
        <taxon>Anthozoa</taxon>
        <taxon>Hexacorallia</taxon>
        <taxon>Scleractinia</taxon>
        <taxon>Astrocoeniina</taxon>
        <taxon>Pocilloporidae</taxon>
        <taxon>Pocillopora</taxon>
    </lineage>
</organism>
<dbReference type="Pfam" id="PF02010">
    <property type="entry name" value="REJ"/>
    <property type="match status" value="2"/>
</dbReference>
<evidence type="ECO:0000256" key="1">
    <source>
        <dbReference type="ARBA" id="ARBA00004370"/>
    </source>
</evidence>
<reference evidence="9 10" key="1">
    <citation type="journal article" date="2018" name="Sci. Rep.">
        <title>Comparative analysis of the Pocillopora damicornis genome highlights role of immune system in coral evolution.</title>
        <authorList>
            <person name="Cunning R."/>
            <person name="Bay R.A."/>
            <person name="Gillette P."/>
            <person name="Baker A.C."/>
            <person name="Traylor-Knowles N."/>
        </authorList>
    </citation>
    <scope>NUCLEOTIDE SEQUENCE [LARGE SCALE GENOMIC DNA]</scope>
    <source>
        <strain evidence="9">RSMAS</strain>
        <tissue evidence="9">Whole animal</tissue>
    </source>
</reference>
<comment type="caution">
    <text evidence="9">The sequence shown here is derived from an EMBL/GenBank/DDBJ whole genome shotgun (WGS) entry which is preliminary data.</text>
</comment>
<dbReference type="GO" id="GO:0005886">
    <property type="term" value="C:plasma membrane"/>
    <property type="evidence" value="ECO:0007669"/>
    <property type="project" value="TreeGrafter"/>
</dbReference>
<evidence type="ECO:0000256" key="5">
    <source>
        <dbReference type="ARBA" id="ARBA00022989"/>
    </source>
</evidence>
<feature type="domain" description="C-type lectin" evidence="7">
    <location>
        <begin position="32"/>
        <end position="154"/>
    </location>
</feature>
<dbReference type="GO" id="GO:0005261">
    <property type="term" value="F:monoatomic cation channel activity"/>
    <property type="evidence" value="ECO:0007669"/>
    <property type="project" value="TreeGrafter"/>
</dbReference>
<evidence type="ECO:0000259" key="8">
    <source>
        <dbReference type="PROSITE" id="PS51111"/>
    </source>
</evidence>
<name>A0A3M6ULS4_POCDA</name>
<evidence type="ECO:0000313" key="9">
    <source>
        <dbReference type="EMBL" id="RMX54592.1"/>
    </source>
</evidence>
<dbReference type="Pfam" id="PF00059">
    <property type="entry name" value="Lectin_C"/>
    <property type="match status" value="1"/>
</dbReference>
<comment type="subcellular location">
    <subcellularLocation>
        <location evidence="1">Membrane</location>
    </subcellularLocation>
</comment>
<dbReference type="PROSITE" id="PS51111">
    <property type="entry name" value="REJ"/>
    <property type="match status" value="1"/>
</dbReference>
<evidence type="ECO:0000313" key="10">
    <source>
        <dbReference type="Proteomes" id="UP000275408"/>
    </source>
</evidence>
<gene>
    <name evidence="9" type="ORF">pdam_00023671</name>
</gene>
<dbReference type="AlphaFoldDB" id="A0A3M6ULS4"/>
<dbReference type="PANTHER" id="PTHR46730">
    <property type="entry name" value="POLYCYSTIN-1"/>
    <property type="match status" value="1"/>
</dbReference>
<proteinExistence type="inferred from homology"/>
<dbReference type="SUPFAM" id="SSF56436">
    <property type="entry name" value="C-type lectin-like"/>
    <property type="match status" value="1"/>
</dbReference>
<evidence type="ECO:0000259" key="7">
    <source>
        <dbReference type="PROSITE" id="PS50041"/>
    </source>
</evidence>
<keyword evidence="5" id="KW-1133">Transmembrane helix</keyword>
<sequence>MNSQMILADAKLTNFEKQARDGGRLKCPNITFKNSRYIFSVKGLSWLWNRETCRSQGKDLVSIETEEEWTFINDEIQRRKATCSSSRHMWSIGLTKNAGNWTWVSGRPLTICKWGKGEPSGENDAAFIYKRSSHGEQGVFGSGGRIWGQTYICEISTGKTQDLVAAISGGAEVIRGLQENVTLDGSPSYDPEAVHDDQSGMNFTWHYGKITRNYSFVLETKRDFFTEVNESALQYNGRASGVQISLDTGAMSLGDTCIVRLVVTKDYRNASVYQVIHFSKGDPPKIDQRCFINCLPKISPSVRLSVSSECQGLQCFQISSYEWILYQRYEGNASTAWQRKYDLELITSTPLNASNIVINGGSLAAGNKYRLALFITTTDGLRAMSAYDISTALPPTRGTCSITPSSGISLESYFTLSCVNWTSDSTPLSYRFQYRLKNGMYTVLYHGVNNSIVTLGIPPGNNAENYNIRLNVVVTDNFGISASPVNLTAQVRPSQSLRPDKIKSFLMPNDSLFQEVIRKGDLGKAAQLANSVLATLETRMNFEEKIKVIDFIIRNIASVKVNNTADLLQSSSVIGSALHVLEKVSPGLLELSLSAVDSQTNFLWSTVQLKDVADLSLVTRSAENLVWCLQRVLKISAEMASIDSTLDFQEQLRFFSLFLPVINSRLSQTLQVPQQGERSVNTALKVLGKVADALLALRISDENMISISTGHLKMTLGRHSPNKLAGLQIKGGSGSFILPPWPVTGRNTTSFVDTQMLSMSFNPYTWDSTKERVDSDVLFLDLKDNRSELLEVSSLPDDIVIVIPSKPRTMPNELWYFTTDDDLRFHEITVKYENTLIQVEVKPQEPTVHLFVYFRFGQRPTIRNYDLNATISQYGQCVWTASTHDKKERQPECSSNPLTPIATLARHPGKYFVGRYEGTTSTVWQRKYNLELITSTPLNASNIVINGGSLAAGNMYRLALFITTNDGLWAMSAYDISTALPPTRGTCSITPSSGISLESHFNLSCINWTSDSTPLSYRFQYRLENGMYTVLYHGVNNSIVTFGIPPGNNAENFTMRFNVVVTDNFGISASPVNLTVQVKPSQSLRQDEIRSLEAMIQEVIRKGDLGKAAQLANSVLQIVAQETKMNLEKKIKLLTLSLPTEEVFQSSTALSVVLI</sequence>
<evidence type="ECO:0000256" key="4">
    <source>
        <dbReference type="ARBA" id="ARBA00022737"/>
    </source>
</evidence>
<evidence type="ECO:0000256" key="6">
    <source>
        <dbReference type="ARBA" id="ARBA00023136"/>
    </source>
</evidence>
<keyword evidence="10" id="KW-1185">Reference proteome</keyword>
<keyword evidence="4" id="KW-0677">Repeat</keyword>
<dbReference type="PANTHER" id="PTHR46730:SF1">
    <property type="entry name" value="PLAT DOMAIN-CONTAINING PROTEIN"/>
    <property type="match status" value="1"/>
</dbReference>
<dbReference type="InterPro" id="IPR002859">
    <property type="entry name" value="PKD/REJ-like"/>
</dbReference>
<evidence type="ECO:0008006" key="11">
    <source>
        <dbReference type="Google" id="ProtNLM"/>
    </source>
</evidence>
<dbReference type="SMART" id="SM00034">
    <property type="entry name" value="CLECT"/>
    <property type="match status" value="1"/>
</dbReference>
<dbReference type="PROSITE" id="PS50041">
    <property type="entry name" value="C_TYPE_LECTIN_2"/>
    <property type="match status" value="1"/>
</dbReference>
<evidence type="ECO:0000256" key="3">
    <source>
        <dbReference type="ARBA" id="ARBA00022692"/>
    </source>
</evidence>
<dbReference type="InterPro" id="IPR016186">
    <property type="entry name" value="C-type_lectin-like/link_sf"/>
</dbReference>
<dbReference type="InterPro" id="IPR014010">
    <property type="entry name" value="REJ_dom"/>
</dbReference>
<accession>A0A3M6ULS4</accession>
<dbReference type="Proteomes" id="UP000275408">
    <property type="component" value="Unassembled WGS sequence"/>
</dbReference>
<keyword evidence="6" id="KW-0472">Membrane</keyword>
<dbReference type="OrthoDB" id="5964348at2759"/>